<proteinExistence type="predicted"/>
<evidence type="ECO:0000313" key="3">
    <source>
        <dbReference type="EMBL" id="JAU74902.1"/>
    </source>
</evidence>
<gene>
    <name evidence="2" type="ORF">LC_TR2644_c5_g1_i1_g.9181</name>
    <name evidence="3" type="ORF">LE_TR2932_c11_g1_i1_g.8698</name>
</gene>
<feature type="region of interest" description="Disordered" evidence="1">
    <location>
        <begin position="1"/>
        <end position="59"/>
    </location>
</feature>
<accession>A0A1J3EYU8</accession>
<dbReference type="AlphaFoldDB" id="A0A1J3EYU8"/>
<reference evidence="2" key="1">
    <citation type="submission" date="2016-07" db="EMBL/GenBank/DDBJ databases">
        <title>De novo transcriptome assembly of four accessions of the metal hyperaccumulator plant Noccaea caerulescens.</title>
        <authorList>
            <person name="Blande D."/>
            <person name="Halimaa P."/>
            <person name="Tervahauta A.I."/>
            <person name="Aarts M.G."/>
            <person name="Karenlampi S.O."/>
        </authorList>
    </citation>
    <scope>NUCLEOTIDE SEQUENCE</scope>
</reference>
<organism evidence="2">
    <name type="scientific">Noccaea caerulescens</name>
    <name type="common">Alpine penny-cress</name>
    <name type="synonym">Thlaspi caerulescens</name>
    <dbReference type="NCBI Taxonomy" id="107243"/>
    <lineage>
        <taxon>Eukaryota</taxon>
        <taxon>Viridiplantae</taxon>
        <taxon>Streptophyta</taxon>
        <taxon>Embryophyta</taxon>
        <taxon>Tracheophyta</taxon>
        <taxon>Spermatophyta</taxon>
        <taxon>Magnoliopsida</taxon>
        <taxon>eudicotyledons</taxon>
        <taxon>Gunneridae</taxon>
        <taxon>Pentapetalae</taxon>
        <taxon>rosids</taxon>
        <taxon>malvids</taxon>
        <taxon>Brassicales</taxon>
        <taxon>Brassicaceae</taxon>
        <taxon>Coluteocarpeae</taxon>
        <taxon>Noccaea</taxon>
    </lineage>
</organism>
<sequence>MNLENIHVLNSDDSKNREDMESSRASGTKTSGSDTEGESSSVNESGNNHLNSSGEKRRRHCAYEQTFKECFG</sequence>
<dbReference type="EMBL" id="GEVK01015639">
    <property type="protein sequence ID" value="JAU37193.1"/>
    <property type="molecule type" value="Transcribed_RNA"/>
</dbReference>
<name>A0A1J3EYU8_NOCCA</name>
<evidence type="ECO:0000313" key="2">
    <source>
        <dbReference type="EMBL" id="JAU37193.1"/>
    </source>
</evidence>
<evidence type="ECO:0000256" key="1">
    <source>
        <dbReference type="SAM" id="MobiDB-lite"/>
    </source>
</evidence>
<feature type="compositionally biased region" description="Low complexity" evidence="1">
    <location>
        <begin position="26"/>
        <end position="48"/>
    </location>
</feature>
<protein>
    <submittedName>
        <fullName evidence="2">Uncharacterized protein</fullName>
    </submittedName>
</protein>
<dbReference type="EMBL" id="GEVL01002439">
    <property type="protein sequence ID" value="JAU74902.1"/>
    <property type="molecule type" value="Transcribed_RNA"/>
</dbReference>
<feature type="compositionally biased region" description="Basic and acidic residues" evidence="1">
    <location>
        <begin position="10"/>
        <end position="22"/>
    </location>
</feature>